<gene>
    <name evidence="13" type="ORF">HC757_11315</name>
</gene>
<reference evidence="13" key="1">
    <citation type="submission" date="2020-04" db="EMBL/GenBank/DDBJ databases">
        <title>Description of Shewanella salipaludis sp. nov., isolated from a salt marsh.</title>
        <authorList>
            <person name="Park S."/>
            <person name="Yoon J.-H."/>
        </authorList>
    </citation>
    <scope>NUCLEOTIDE SEQUENCE</scope>
    <source>
        <strain evidence="13">SHSM-M6</strain>
    </source>
</reference>
<evidence type="ECO:0000256" key="10">
    <source>
        <dbReference type="ARBA" id="ARBA00025753"/>
    </source>
</evidence>
<dbReference type="Proteomes" id="UP000737113">
    <property type="component" value="Unassembled WGS sequence"/>
</dbReference>
<evidence type="ECO:0000256" key="9">
    <source>
        <dbReference type="ARBA" id="ARBA00023201"/>
    </source>
</evidence>
<organism evidence="13 14">
    <name type="scientific">Shewanella salipaludis</name>
    <dbReference type="NCBI Taxonomy" id="2723052"/>
    <lineage>
        <taxon>Bacteria</taxon>
        <taxon>Pseudomonadati</taxon>
        <taxon>Pseudomonadota</taxon>
        <taxon>Gammaproteobacteria</taxon>
        <taxon>Alteromonadales</taxon>
        <taxon>Shewanellaceae</taxon>
        <taxon>Shewanella</taxon>
    </lineage>
</organism>
<dbReference type="NCBIfam" id="NF038006">
    <property type="entry name" value="NhaD_1"/>
    <property type="match status" value="2"/>
</dbReference>
<feature type="domain" description="Citrate transporter-like" evidence="12">
    <location>
        <begin position="37"/>
        <end position="360"/>
    </location>
</feature>
<evidence type="ECO:0000256" key="1">
    <source>
        <dbReference type="ARBA" id="ARBA00004141"/>
    </source>
</evidence>
<keyword evidence="8 11" id="KW-0472">Membrane</keyword>
<evidence type="ECO:0000259" key="12">
    <source>
        <dbReference type="Pfam" id="PF03600"/>
    </source>
</evidence>
<dbReference type="AlphaFoldDB" id="A0A972JL26"/>
<dbReference type="EMBL" id="JAAXYH010000007">
    <property type="protein sequence ID" value="NMH65754.1"/>
    <property type="molecule type" value="Genomic_DNA"/>
</dbReference>
<keyword evidence="2" id="KW-0813">Transport</keyword>
<feature type="transmembrane region" description="Helical" evidence="11">
    <location>
        <begin position="388"/>
        <end position="414"/>
    </location>
</feature>
<evidence type="ECO:0000256" key="3">
    <source>
        <dbReference type="ARBA" id="ARBA00022449"/>
    </source>
</evidence>
<evidence type="ECO:0000256" key="7">
    <source>
        <dbReference type="ARBA" id="ARBA00023065"/>
    </source>
</evidence>
<keyword evidence="5 11" id="KW-1133">Transmembrane helix</keyword>
<comment type="subcellular location">
    <subcellularLocation>
        <location evidence="1">Membrane</location>
        <topology evidence="1">Multi-pass membrane protein</topology>
    </subcellularLocation>
</comment>
<dbReference type="PANTHER" id="PTHR43269">
    <property type="entry name" value="SODIUM/PROTON ANTIPORTER 1-RELATED"/>
    <property type="match status" value="1"/>
</dbReference>
<keyword evidence="4 11" id="KW-0812">Transmembrane</keyword>
<feature type="transmembrane region" description="Helical" evidence="11">
    <location>
        <begin position="223"/>
        <end position="242"/>
    </location>
</feature>
<feature type="transmembrane region" description="Helical" evidence="11">
    <location>
        <begin position="355"/>
        <end position="376"/>
    </location>
</feature>
<keyword evidence="3" id="KW-0050">Antiport</keyword>
<evidence type="ECO:0000256" key="2">
    <source>
        <dbReference type="ARBA" id="ARBA00022448"/>
    </source>
</evidence>
<evidence type="ECO:0000313" key="13">
    <source>
        <dbReference type="EMBL" id="NMH65754.1"/>
    </source>
</evidence>
<evidence type="ECO:0000256" key="4">
    <source>
        <dbReference type="ARBA" id="ARBA00022692"/>
    </source>
</evidence>
<keyword evidence="7" id="KW-0406">Ion transport</keyword>
<dbReference type="InterPro" id="IPR004680">
    <property type="entry name" value="Cit_transptr-like_dom"/>
</dbReference>
<dbReference type="Pfam" id="PF03600">
    <property type="entry name" value="CitMHS"/>
    <property type="match status" value="1"/>
</dbReference>
<sequence length="416" mass="45670">MLYTFLILLAVLALLSIIFEEVTHINKAKTTLFLGCISWVALFMAAGDPGHEKIVEHRLDDNLLEIATLWLFLMSTMTFVAYLNAKGMIQILVQKLFPQRVSVRLLMIQVALFSLLLSAICDNVTATLVSLGLLTTFKLDKQMRRRMAVLIIFAVNSGGVSLITGDVTTLMIFLGGHVHMSELMMLFIPAAISVMLLAVLFSLRAEGEVSTSPIKRDYQTVDVIIAAIFFSTIIMTMVLNVLFGIPPVLTFLTGLSVMFLVGHTSRSDKEEIKILEYIRQVEYDTLLFFLGILLLVGMLKEIGTLDLLTQAYAMFDPNISNFVTGIGSAILDNVPLTAALLKAEPVLNTPEWLGLTYAVGVGGSLLVIGSASGIIAMSKVKELTFVSYLKYVPALLLCYSVGYGLTLLLAYQLFEA</sequence>
<accession>A0A972JL26</accession>
<keyword evidence="6" id="KW-0915">Sodium</keyword>
<feature type="transmembrane region" description="Helical" evidence="11">
    <location>
        <begin position="30"/>
        <end position="47"/>
    </location>
</feature>
<evidence type="ECO:0000256" key="11">
    <source>
        <dbReference type="SAM" id="Phobius"/>
    </source>
</evidence>
<proteinExistence type="inferred from homology"/>
<feature type="transmembrane region" description="Helical" evidence="11">
    <location>
        <begin position="286"/>
        <end position="305"/>
    </location>
</feature>
<dbReference type="InterPro" id="IPR045016">
    <property type="entry name" value="NhaD-like"/>
</dbReference>
<feature type="transmembrane region" description="Helical" evidence="11">
    <location>
        <begin position="186"/>
        <end position="203"/>
    </location>
</feature>
<name>A0A972JL26_9GAMM</name>
<dbReference type="PANTHER" id="PTHR43269:SF2">
    <property type="entry name" value="SODIUM_PROTON ANTIPORTER 1-RELATED"/>
    <property type="match status" value="1"/>
</dbReference>
<comment type="caution">
    <text evidence="13">The sequence shown here is derived from an EMBL/GenBank/DDBJ whole genome shotgun (WGS) entry which is preliminary data.</text>
</comment>
<evidence type="ECO:0000256" key="5">
    <source>
        <dbReference type="ARBA" id="ARBA00022989"/>
    </source>
</evidence>
<dbReference type="RefSeq" id="WP_169564482.1">
    <property type="nucleotide sequence ID" value="NZ_JAAXYH010000007.1"/>
</dbReference>
<evidence type="ECO:0000256" key="6">
    <source>
        <dbReference type="ARBA" id="ARBA00023053"/>
    </source>
</evidence>
<keyword evidence="9" id="KW-0739">Sodium transport</keyword>
<feature type="transmembrane region" description="Helical" evidence="11">
    <location>
        <begin position="67"/>
        <end position="85"/>
    </location>
</feature>
<feature type="transmembrane region" description="Helical" evidence="11">
    <location>
        <begin position="147"/>
        <end position="174"/>
    </location>
</feature>
<protein>
    <submittedName>
        <fullName evidence="13">Sodium:proton antiporter</fullName>
    </submittedName>
</protein>
<evidence type="ECO:0000256" key="8">
    <source>
        <dbReference type="ARBA" id="ARBA00023136"/>
    </source>
</evidence>
<keyword evidence="14" id="KW-1185">Reference proteome</keyword>
<dbReference type="GO" id="GO:0016020">
    <property type="term" value="C:membrane"/>
    <property type="evidence" value="ECO:0007669"/>
    <property type="project" value="UniProtKB-SubCell"/>
</dbReference>
<comment type="similarity">
    <text evidence="10">Belongs to the NhaD Na(+)/H(+) (TC 2.A.62) antiporter family.</text>
</comment>
<dbReference type="GO" id="GO:0006814">
    <property type="term" value="P:sodium ion transport"/>
    <property type="evidence" value="ECO:0007669"/>
    <property type="project" value="UniProtKB-KW"/>
</dbReference>
<dbReference type="GO" id="GO:0015297">
    <property type="term" value="F:antiporter activity"/>
    <property type="evidence" value="ECO:0007669"/>
    <property type="project" value="UniProtKB-KW"/>
</dbReference>
<evidence type="ECO:0000313" key="14">
    <source>
        <dbReference type="Proteomes" id="UP000737113"/>
    </source>
</evidence>